<evidence type="ECO:0000256" key="5">
    <source>
        <dbReference type="ARBA" id="ARBA00022737"/>
    </source>
</evidence>
<dbReference type="PANTHER" id="PTHR32170">
    <property type="entry name" value="PROTEASOME ACTIVATOR COMPLEX SUBUNIT 4"/>
    <property type="match status" value="1"/>
</dbReference>
<dbReference type="InterPro" id="IPR055455">
    <property type="entry name" value="HEAT_PSME4"/>
</dbReference>
<evidence type="ECO:0000256" key="7">
    <source>
        <dbReference type="ARBA" id="ARBA00023204"/>
    </source>
</evidence>
<dbReference type="Proteomes" id="UP001497444">
    <property type="component" value="Chromosome 4"/>
</dbReference>
<dbReference type="SUPFAM" id="SSF48371">
    <property type="entry name" value="ARM repeat"/>
    <property type="match status" value="1"/>
</dbReference>
<keyword evidence="4" id="KW-0963">Cytoplasm</keyword>
<keyword evidence="6" id="KW-0227">DNA damage</keyword>
<dbReference type="InterPro" id="IPR032430">
    <property type="entry name" value="Blm10_mid"/>
</dbReference>
<dbReference type="EMBL" id="OZ020099">
    <property type="protein sequence ID" value="CAK9272559.1"/>
    <property type="molecule type" value="Genomic_DNA"/>
</dbReference>
<sequence length="1831" mass="202728">MQQEQEQEQEHIYNAWLPPCVVEEVRKEPERFHQLVCLLKESLVDESPAARLATTRWIPVITTFVKSKSELAIADLEAVVQIGLDLLLQSSDNLTIQQRWGHCVTRLVRKYHKKLHLEVEWKPFYAMLLSTHFKRRYSYEGLAMRTHHLDCIVALVRCCRRFFPLSSGAEIWFEFRPALDDITHNSALESLGFLSLFLPTSILKRSECDLQLSTQDWISECLKLWASLPNCRYWNLQWASLIARCIKHSVGSVDWEPFLPTLFTSFLRSFEVPVGKAGAWSPVQRHIPHEVAVAFDSRSSLTFSKVYAKSIVYLLTPSGSAQGHLETLVDLLEQFYHPSNGGSWTGSLERLLRCLFCYFLQRLDSEQRRSEKLGSELGPRERAMFVRTLMRLTERGQYSKNVGLANTVGFTSCFLAYVEPALMLPPIISGFQTALESITATHQLEFAISNLALAARPILLASSHIRSPDNPSSIQMGGFDGSTKLNSGVITSLANCKKTLMDAMFDTLPGLDANDPNKTLATLQLYCSVLSSVGVLGAKEDGVSGALAFDWSKWIDEFLSRIFVLLVNLEPSITSSDTDARDRFLTDSGSQYRSVVDILFSRVEPSLYKQALERISKFVHSTVLPGAADEIGVLCFNIVSAHPEESVTRLLVPLMESIVSSLAESPSTGFSGSGVRTSGADFKVGLSDALESTVTYQLNIVGDGISKGGHALLAHSELLKRVIAAAFDAPSSKVNIAGSGLLICLLSGLSHYYITGSYPAWVGTDSNGIDLWYSTKGKLVPPEGSKLLWHLPSQVEIEFAEELLHLHLHKSLQDLRNMCQEVEVSEHQKEHLRVLLLRLEATLFGVGACLPDFSHANVEPKCLKLAGSVGIPVGSPALREEAADTIHQACEYMLRKHADDTTSLSMLVRVIGAIGNYGSVEYSCWGQNRQLLEADAKCLIEPHINFITNCDTRRRRRPFSIIRDKVELHNIWRSSQQGGWHGQIMTAPLHLAILSQDLLDLSLHNYHNVRSLAGERLEIMLKQYPSLVKNCVPKLTQSLQVVAPTEEAAFGACNILKSRSLLRHLMQDWNSMSSFLLALLSSAHIETVKTQNAITELFLWFNFLFKGVPVDTLLSSSGGNGREDLDGMTYSALIAYLKEKVEATGTGTGSSHWRYVLMAHGMLLFLALPAPSTLCNGLQDARSIAYKTRQSIAGEFLNNLTSDLPALRLLSVLALLFLVPSSALKPLSSGISKVSGMHLTTQTQNNKKNNNECYSMESTISSAFKNPGFGKRIVKHLALDHNYAEGQTYQSSNLNDVGLTSLMPSTKREWPYTRTWDSNSGGEQFNYAYAKLFKSLVRECGSLVLQELRTPLEEAANAVEDRSQQCIAAEIISGLLRSDMPCVVEAWHSWLRPLLWKVLLHTTVESACEWAACVRLAVGGKGRSGRHVPVLRSCVLECIAEPLLPGSATSLVSKRLMLLQASLLELGPDTEMDFQIKLLGEVLDYMSHPAPQVRDAVGGLICKLGANILGSSQVNQGHIMGSKIKDWSTMLVESAESAVIVIQSKGTAGVSKMCVDDTSSDSSKEALKCIETALHFVVAAIRSGNAAVLMPVLLRLLQPVLALQDTWDKDVQALAKSTMQLLMWQAFSKEQLDEVAEAVLSAADQSNWHTRVAALTFLSPLVFRHTFVMPPSYLARLWSKVHQLLFDPQVEVRELASSTLAGLMKGAGSKLAEVFRKESLEAAVSLQAATKLKTRREPSSLSAMPQRHGVILGVAACVLSVPYDMPGWLPEMVTVLARFHQESWPIRGTVTKTVSEFRRTHLDTWEFQQDSFTEEQLEVLSDLTSAASYFA</sequence>
<accession>A0ABP0X0A8</accession>
<protein>
    <recommendedName>
        <fullName evidence="14">Proteasome activator subunit 4</fullName>
    </recommendedName>
</protein>
<keyword evidence="13" id="KW-1185">Reference proteome</keyword>
<dbReference type="InterPro" id="IPR035309">
    <property type="entry name" value="PSME4"/>
</dbReference>
<organism evidence="12 13">
    <name type="scientific">Sphagnum jensenii</name>
    <dbReference type="NCBI Taxonomy" id="128206"/>
    <lineage>
        <taxon>Eukaryota</taxon>
        <taxon>Viridiplantae</taxon>
        <taxon>Streptophyta</taxon>
        <taxon>Embryophyta</taxon>
        <taxon>Bryophyta</taxon>
        <taxon>Sphagnophytina</taxon>
        <taxon>Sphagnopsida</taxon>
        <taxon>Sphagnales</taxon>
        <taxon>Sphagnaceae</taxon>
        <taxon>Sphagnum</taxon>
    </lineage>
</organism>
<name>A0ABP0X0A8_9BRYO</name>
<evidence type="ECO:0000256" key="4">
    <source>
        <dbReference type="ARBA" id="ARBA00022490"/>
    </source>
</evidence>
<evidence type="ECO:0000313" key="13">
    <source>
        <dbReference type="Proteomes" id="UP001497444"/>
    </source>
</evidence>
<dbReference type="InterPro" id="IPR021843">
    <property type="entry name" value="PSME4_C"/>
</dbReference>
<reference evidence="12" key="1">
    <citation type="submission" date="2024-02" db="EMBL/GenBank/DDBJ databases">
        <authorList>
            <consortium name="ELIXIR-Norway"/>
            <consortium name="Elixir Norway"/>
        </authorList>
    </citation>
    <scope>NUCLEOTIDE SEQUENCE</scope>
</reference>
<dbReference type="InterPro" id="IPR011989">
    <property type="entry name" value="ARM-like"/>
</dbReference>
<feature type="domain" description="Proteasome activator Blm10 middle HEAT repeats region" evidence="10">
    <location>
        <begin position="551"/>
        <end position="847"/>
    </location>
</feature>
<dbReference type="Pfam" id="PF23096">
    <property type="entry name" value="HEAT_PSME4"/>
    <property type="match status" value="1"/>
</dbReference>
<evidence type="ECO:0000259" key="9">
    <source>
        <dbReference type="Pfam" id="PF11919"/>
    </source>
</evidence>
<evidence type="ECO:0000256" key="2">
    <source>
        <dbReference type="ARBA" id="ARBA00004496"/>
    </source>
</evidence>
<gene>
    <name evidence="12" type="ORF">CSSPJE1EN1_LOCUS18037</name>
</gene>
<dbReference type="InterPro" id="IPR016024">
    <property type="entry name" value="ARM-type_fold"/>
</dbReference>
<proteinExistence type="inferred from homology"/>
<evidence type="ECO:0000313" key="12">
    <source>
        <dbReference type="EMBL" id="CAK9272559.1"/>
    </source>
</evidence>
<dbReference type="PANTHER" id="PTHR32170:SF3">
    <property type="entry name" value="PROTEASOME ACTIVATOR COMPLEX SUBUNIT 4"/>
    <property type="match status" value="1"/>
</dbReference>
<comment type="subcellular location">
    <subcellularLocation>
        <location evidence="2">Cytoplasm</location>
    </subcellularLocation>
    <subcellularLocation>
        <location evidence="1">Nucleus speckle</location>
    </subcellularLocation>
</comment>
<keyword evidence="7" id="KW-0234">DNA repair</keyword>
<dbReference type="Pfam" id="PF16507">
    <property type="entry name" value="HEAT_PSME4_mid"/>
    <property type="match status" value="2"/>
</dbReference>
<evidence type="ECO:0008006" key="14">
    <source>
        <dbReference type="Google" id="ProtNLM"/>
    </source>
</evidence>
<feature type="domain" description="Proteasome activator complex subunit 4 C-terminal" evidence="9">
    <location>
        <begin position="1746"/>
        <end position="1831"/>
    </location>
</feature>
<evidence type="ECO:0000259" key="10">
    <source>
        <dbReference type="Pfam" id="PF16507"/>
    </source>
</evidence>
<evidence type="ECO:0000256" key="1">
    <source>
        <dbReference type="ARBA" id="ARBA00004324"/>
    </source>
</evidence>
<feature type="domain" description="Proteasome activator Blm10 middle HEAT repeats region" evidence="10">
    <location>
        <begin position="325"/>
        <end position="459"/>
    </location>
</feature>
<evidence type="ECO:0000259" key="11">
    <source>
        <dbReference type="Pfam" id="PF23096"/>
    </source>
</evidence>
<evidence type="ECO:0000256" key="6">
    <source>
        <dbReference type="ARBA" id="ARBA00022763"/>
    </source>
</evidence>
<dbReference type="Gene3D" id="1.25.10.10">
    <property type="entry name" value="Leucine-rich Repeat Variant"/>
    <property type="match status" value="1"/>
</dbReference>
<evidence type="ECO:0000256" key="3">
    <source>
        <dbReference type="ARBA" id="ARBA00005739"/>
    </source>
</evidence>
<evidence type="ECO:0000256" key="8">
    <source>
        <dbReference type="ARBA" id="ARBA00023242"/>
    </source>
</evidence>
<comment type="similarity">
    <text evidence="3">Belongs to the BLM10 family.</text>
</comment>
<keyword evidence="5" id="KW-0677">Repeat</keyword>
<keyword evidence="8" id="KW-0539">Nucleus</keyword>
<feature type="domain" description="Proteasome activator complex subunit 4-like HEAT repeat-like" evidence="11">
    <location>
        <begin position="1321"/>
        <end position="1414"/>
    </location>
</feature>
<dbReference type="Pfam" id="PF11919">
    <property type="entry name" value="PSME4_C"/>
    <property type="match status" value="1"/>
</dbReference>